<accession>A0ACC1HT66</accession>
<organism evidence="1 2">
    <name type="scientific">Spiromyces aspiralis</name>
    <dbReference type="NCBI Taxonomy" id="68401"/>
    <lineage>
        <taxon>Eukaryota</taxon>
        <taxon>Fungi</taxon>
        <taxon>Fungi incertae sedis</taxon>
        <taxon>Zoopagomycota</taxon>
        <taxon>Kickxellomycotina</taxon>
        <taxon>Kickxellomycetes</taxon>
        <taxon>Kickxellales</taxon>
        <taxon>Kickxellaceae</taxon>
        <taxon>Spiromyces</taxon>
    </lineage>
</organism>
<dbReference type="EMBL" id="JAMZIH010002967">
    <property type="protein sequence ID" value="KAJ1677109.1"/>
    <property type="molecule type" value="Genomic_DNA"/>
</dbReference>
<evidence type="ECO:0000313" key="1">
    <source>
        <dbReference type="EMBL" id="KAJ1677109.1"/>
    </source>
</evidence>
<proteinExistence type="predicted"/>
<keyword evidence="2" id="KW-1185">Reference proteome</keyword>
<dbReference type="Proteomes" id="UP001145114">
    <property type="component" value="Unassembled WGS sequence"/>
</dbReference>
<protein>
    <submittedName>
        <fullName evidence="1">Uncharacterized protein</fullName>
    </submittedName>
</protein>
<sequence length="216" mass="21430">MTVTETDASAIPSSVDIQKRDSTGGRENIGQALFKRGGKSESGSSDEGSPGDGEDGTGGEESGGESGGNPLEEEIGNGAEAGSVDNDSSSKDGTDGGSSKSAASSEGGSASGDNSGLYTGGSGDGTYYKVGLGSCGKTNSNDELVAAASQELMGSKGNGPYCGKKAKVTHGGKSVTVTIVDTCPPCTKGSLDLSPTAFKQLADLDEGRIPITWELL</sequence>
<reference evidence="1" key="1">
    <citation type="submission" date="2022-06" db="EMBL/GenBank/DDBJ databases">
        <title>Phylogenomic reconstructions and comparative analyses of Kickxellomycotina fungi.</title>
        <authorList>
            <person name="Reynolds N.K."/>
            <person name="Stajich J.E."/>
            <person name="Barry K."/>
            <person name="Grigoriev I.V."/>
            <person name="Crous P."/>
            <person name="Smith M.E."/>
        </authorList>
    </citation>
    <scope>NUCLEOTIDE SEQUENCE</scope>
    <source>
        <strain evidence="1">RSA 2271</strain>
    </source>
</reference>
<comment type="caution">
    <text evidence="1">The sequence shown here is derived from an EMBL/GenBank/DDBJ whole genome shotgun (WGS) entry which is preliminary data.</text>
</comment>
<evidence type="ECO:0000313" key="2">
    <source>
        <dbReference type="Proteomes" id="UP001145114"/>
    </source>
</evidence>
<name>A0ACC1HT66_9FUNG</name>
<gene>
    <name evidence="1" type="ORF">EV182_006860</name>
</gene>